<organism evidence="3 4">
    <name type="scientific">Synoicihabitans lomoniglobus</name>
    <dbReference type="NCBI Taxonomy" id="2909285"/>
    <lineage>
        <taxon>Bacteria</taxon>
        <taxon>Pseudomonadati</taxon>
        <taxon>Verrucomicrobiota</taxon>
        <taxon>Opitutia</taxon>
        <taxon>Opitutales</taxon>
        <taxon>Opitutaceae</taxon>
        <taxon>Synoicihabitans</taxon>
    </lineage>
</organism>
<dbReference type="PROSITE" id="PS51462">
    <property type="entry name" value="NUDIX"/>
    <property type="match status" value="1"/>
</dbReference>
<dbReference type="InterPro" id="IPR015797">
    <property type="entry name" value="NUDIX_hydrolase-like_dom_sf"/>
</dbReference>
<dbReference type="EMBL" id="CP119075">
    <property type="protein sequence ID" value="WED66068.1"/>
    <property type="molecule type" value="Genomic_DNA"/>
</dbReference>
<dbReference type="KEGG" id="slom:PXH66_04305"/>
<dbReference type="PROSITE" id="PS00893">
    <property type="entry name" value="NUDIX_BOX"/>
    <property type="match status" value="1"/>
</dbReference>
<proteinExistence type="predicted"/>
<dbReference type="RefSeq" id="WP_330931258.1">
    <property type="nucleotide sequence ID" value="NZ_CP119075.1"/>
</dbReference>
<dbReference type="PANTHER" id="PTHR10885">
    <property type="entry name" value="ISOPENTENYL-DIPHOSPHATE DELTA-ISOMERASE"/>
    <property type="match status" value="1"/>
</dbReference>
<keyword evidence="1" id="KW-0378">Hydrolase</keyword>
<protein>
    <submittedName>
        <fullName evidence="3">NUDIX domain-containing protein</fullName>
    </submittedName>
</protein>
<reference evidence="3" key="1">
    <citation type="submission" date="2023-03" db="EMBL/GenBank/DDBJ databases">
        <title>Lomoglobus Profundus gen. nov., sp. nov., a novel member of the phylum Verrucomicrobia, isolated from deep-marine sediment of South China Sea.</title>
        <authorList>
            <person name="Ahmad T."/>
            <person name="Ishaq S.E."/>
            <person name="Wang F."/>
        </authorList>
    </citation>
    <scope>NUCLEOTIDE SEQUENCE</scope>
    <source>
        <strain evidence="3">LMO-M01</strain>
    </source>
</reference>
<feature type="domain" description="Nudix hydrolase" evidence="2">
    <location>
        <begin position="37"/>
        <end position="166"/>
    </location>
</feature>
<dbReference type="InterPro" id="IPR000086">
    <property type="entry name" value="NUDIX_hydrolase_dom"/>
</dbReference>
<sequence>MSSDVKAQRDDEIFDVVDENDQVIGQATRAEVHRRKLWHRAIHVWVFNAAGRIFLQKRSLLKDMAPGCWDSSCSGHLDSGEDYATAAVRELGEEIGLFLAEAPERLFTEKAIAATGWEFVSVFQLKHEGPFELHPAEIDEGRWFNVEEVDAMIESDPASMAPAFQHLWNRRATTGSKSLSPNR</sequence>
<name>A0AAF0CQ86_9BACT</name>
<dbReference type="Pfam" id="PF00293">
    <property type="entry name" value="NUDIX"/>
    <property type="match status" value="1"/>
</dbReference>
<dbReference type="PANTHER" id="PTHR10885:SF0">
    <property type="entry name" value="ISOPENTENYL-DIPHOSPHATE DELTA-ISOMERASE"/>
    <property type="match status" value="1"/>
</dbReference>
<dbReference type="Gene3D" id="3.90.79.10">
    <property type="entry name" value="Nucleoside Triphosphate Pyrophosphohydrolase"/>
    <property type="match status" value="1"/>
</dbReference>
<accession>A0AAF0CQ86</accession>
<dbReference type="CDD" id="cd04692">
    <property type="entry name" value="NUDIX_Hydrolase"/>
    <property type="match status" value="1"/>
</dbReference>
<keyword evidence="4" id="KW-1185">Reference proteome</keyword>
<dbReference type="GO" id="GO:0016787">
    <property type="term" value="F:hydrolase activity"/>
    <property type="evidence" value="ECO:0007669"/>
    <property type="project" value="UniProtKB-KW"/>
</dbReference>
<dbReference type="InterPro" id="IPR020084">
    <property type="entry name" value="NUDIX_hydrolase_CS"/>
</dbReference>
<evidence type="ECO:0000256" key="1">
    <source>
        <dbReference type="ARBA" id="ARBA00022801"/>
    </source>
</evidence>
<gene>
    <name evidence="3" type="ORF">PXH66_04305</name>
</gene>
<evidence type="ECO:0000313" key="4">
    <source>
        <dbReference type="Proteomes" id="UP001218638"/>
    </source>
</evidence>
<dbReference type="AlphaFoldDB" id="A0AAF0CQ86"/>
<evidence type="ECO:0000259" key="2">
    <source>
        <dbReference type="PROSITE" id="PS51462"/>
    </source>
</evidence>
<dbReference type="Proteomes" id="UP001218638">
    <property type="component" value="Chromosome"/>
</dbReference>
<evidence type="ECO:0000313" key="3">
    <source>
        <dbReference type="EMBL" id="WED66068.1"/>
    </source>
</evidence>
<dbReference type="SUPFAM" id="SSF55811">
    <property type="entry name" value="Nudix"/>
    <property type="match status" value="1"/>
</dbReference>